<dbReference type="CDD" id="cd18794">
    <property type="entry name" value="SF2_C_RecQ"/>
    <property type="match status" value="1"/>
</dbReference>
<dbReference type="SMART" id="SM00490">
    <property type="entry name" value="HELICc"/>
    <property type="match status" value="1"/>
</dbReference>
<evidence type="ECO:0000256" key="13">
    <source>
        <dbReference type="ARBA" id="ARBA00034808"/>
    </source>
</evidence>
<dbReference type="PROSITE" id="PS51192">
    <property type="entry name" value="HELICASE_ATP_BIND_1"/>
    <property type="match status" value="1"/>
</dbReference>
<dbReference type="InterPro" id="IPR022758">
    <property type="entry name" value="Helicase_Sgs1"/>
</dbReference>
<keyword evidence="15" id="KW-0175">Coiled coil</keyword>
<dbReference type="Proteomes" id="UP001377567">
    <property type="component" value="Unassembled WGS sequence"/>
</dbReference>
<accession>A0AAV5RSJ6</accession>
<keyword evidence="10" id="KW-0413">Isomerase</keyword>
<dbReference type="GO" id="GO:0009378">
    <property type="term" value="F:four-way junction helicase activity"/>
    <property type="evidence" value="ECO:0007669"/>
    <property type="project" value="TreeGrafter"/>
</dbReference>
<feature type="compositionally biased region" description="Polar residues" evidence="16">
    <location>
        <begin position="1335"/>
        <end position="1354"/>
    </location>
</feature>
<protein>
    <recommendedName>
        <fullName evidence="13">DNA 3'-5' helicase</fullName>
        <ecNumber evidence="13">5.6.2.4</ecNumber>
    </recommendedName>
</protein>
<dbReference type="Pfam" id="PF00270">
    <property type="entry name" value="DEAD"/>
    <property type="match status" value="1"/>
</dbReference>
<feature type="region of interest" description="Disordered" evidence="16">
    <location>
        <begin position="245"/>
        <end position="268"/>
    </location>
</feature>
<organism evidence="19 20">
    <name type="scientific">Maudiozyma humilis</name>
    <name type="common">Sour dough yeast</name>
    <name type="synonym">Kazachstania humilis</name>
    <dbReference type="NCBI Taxonomy" id="51915"/>
    <lineage>
        <taxon>Eukaryota</taxon>
        <taxon>Fungi</taxon>
        <taxon>Dikarya</taxon>
        <taxon>Ascomycota</taxon>
        <taxon>Saccharomycotina</taxon>
        <taxon>Saccharomycetes</taxon>
        <taxon>Saccharomycetales</taxon>
        <taxon>Saccharomycetaceae</taxon>
        <taxon>Maudiozyma</taxon>
    </lineage>
</organism>
<feature type="compositionally biased region" description="Acidic residues" evidence="16">
    <location>
        <begin position="298"/>
        <end position="310"/>
    </location>
</feature>
<dbReference type="InterPro" id="IPR036388">
    <property type="entry name" value="WH-like_DNA-bd_sf"/>
</dbReference>
<evidence type="ECO:0000256" key="8">
    <source>
        <dbReference type="ARBA" id="ARBA00023125"/>
    </source>
</evidence>
<feature type="compositionally biased region" description="Polar residues" evidence="16">
    <location>
        <begin position="1376"/>
        <end position="1398"/>
    </location>
</feature>
<feature type="region of interest" description="Disordered" evidence="16">
    <location>
        <begin position="517"/>
        <end position="536"/>
    </location>
</feature>
<proteinExistence type="inferred from homology"/>
<dbReference type="EC" id="5.6.2.4" evidence="13"/>
<dbReference type="CDD" id="cd17920">
    <property type="entry name" value="DEXHc_RecQ"/>
    <property type="match status" value="1"/>
</dbReference>
<feature type="compositionally biased region" description="Polar residues" evidence="16">
    <location>
        <begin position="54"/>
        <end position="72"/>
    </location>
</feature>
<evidence type="ECO:0000256" key="16">
    <source>
        <dbReference type="SAM" id="MobiDB-lite"/>
    </source>
</evidence>
<evidence type="ECO:0000256" key="9">
    <source>
        <dbReference type="ARBA" id="ARBA00023204"/>
    </source>
</evidence>
<feature type="compositionally biased region" description="Low complexity" evidence="16">
    <location>
        <begin position="117"/>
        <end position="133"/>
    </location>
</feature>
<dbReference type="GO" id="GO:0006260">
    <property type="term" value="P:DNA replication"/>
    <property type="evidence" value="ECO:0007669"/>
    <property type="project" value="InterPro"/>
</dbReference>
<dbReference type="Gene3D" id="3.40.50.300">
    <property type="entry name" value="P-loop containing nucleotide triphosphate hydrolases"/>
    <property type="match status" value="2"/>
</dbReference>
<feature type="compositionally biased region" description="Acidic residues" evidence="16">
    <location>
        <begin position="517"/>
        <end position="533"/>
    </location>
</feature>
<dbReference type="InterPro" id="IPR044876">
    <property type="entry name" value="HRDC_dom_sf"/>
</dbReference>
<dbReference type="GO" id="GO:0005524">
    <property type="term" value="F:ATP binding"/>
    <property type="evidence" value="ECO:0007669"/>
    <property type="project" value="UniProtKB-KW"/>
</dbReference>
<dbReference type="NCBIfam" id="TIGR00614">
    <property type="entry name" value="recQ_fam"/>
    <property type="match status" value="1"/>
</dbReference>
<evidence type="ECO:0000256" key="12">
    <source>
        <dbReference type="ARBA" id="ARBA00034617"/>
    </source>
</evidence>
<dbReference type="InterPro" id="IPR018982">
    <property type="entry name" value="RQC_domain"/>
</dbReference>
<evidence type="ECO:0000256" key="3">
    <source>
        <dbReference type="ARBA" id="ARBA00022741"/>
    </source>
</evidence>
<dbReference type="SMART" id="SM00956">
    <property type="entry name" value="RQC"/>
    <property type="match status" value="1"/>
</dbReference>
<keyword evidence="8" id="KW-0238">DNA-binding</keyword>
<feature type="compositionally biased region" description="Polar residues" evidence="16">
    <location>
        <begin position="1166"/>
        <end position="1200"/>
    </location>
</feature>
<keyword evidence="3" id="KW-0547">Nucleotide-binding</keyword>
<dbReference type="EMBL" id="BTGD01000003">
    <property type="protein sequence ID" value="GMM54554.1"/>
    <property type="molecule type" value="Genomic_DNA"/>
</dbReference>
<dbReference type="GO" id="GO:0000729">
    <property type="term" value="P:DNA double-strand break processing"/>
    <property type="evidence" value="ECO:0007669"/>
    <property type="project" value="UniProtKB-ARBA"/>
</dbReference>
<dbReference type="Pfam" id="PF16124">
    <property type="entry name" value="RecQ_Zn_bind"/>
    <property type="match status" value="1"/>
</dbReference>
<dbReference type="Gene3D" id="1.10.10.10">
    <property type="entry name" value="Winged helix-like DNA-binding domain superfamily/Winged helix DNA-binding domain"/>
    <property type="match status" value="1"/>
</dbReference>
<dbReference type="SUPFAM" id="SSF47819">
    <property type="entry name" value="HRDC-like"/>
    <property type="match status" value="1"/>
</dbReference>
<evidence type="ECO:0000256" key="14">
    <source>
        <dbReference type="ARBA" id="ARBA00049360"/>
    </source>
</evidence>
<keyword evidence="4" id="KW-0227">DNA damage</keyword>
<dbReference type="SMART" id="SM00487">
    <property type="entry name" value="DEXDc"/>
    <property type="match status" value="1"/>
</dbReference>
<evidence type="ECO:0000256" key="15">
    <source>
        <dbReference type="SAM" id="Coils"/>
    </source>
</evidence>
<evidence type="ECO:0000259" key="17">
    <source>
        <dbReference type="PROSITE" id="PS51192"/>
    </source>
</evidence>
<dbReference type="FunFam" id="3.40.50.300:FF:000296">
    <property type="entry name" value="ATP-dependent DNA helicase RecQ"/>
    <property type="match status" value="1"/>
</dbReference>
<feature type="domain" description="Helicase C-terminal" evidence="18">
    <location>
        <begin position="854"/>
        <end position="1007"/>
    </location>
</feature>
<dbReference type="InterPro" id="IPR032284">
    <property type="entry name" value="RecQ_Zn-bd"/>
</dbReference>
<feature type="region of interest" description="Disordered" evidence="16">
    <location>
        <begin position="1335"/>
        <end position="1422"/>
    </location>
</feature>
<dbReference type="GO" id="GO:0005634">
    <property type="term" value="C:nucleus"/>
    <property type="evidence" value="ECO:0007669"/>
    <property type="project" value="UniProtKB-SubCell"/>
</dbReference>
<evidence type="ECO:0000259" key="18">
    <source>
        <dbReference type="PROSITE" id="PS51194"/>
    </source>
</evidence>
<dbReference type="PROSITE" id="PS00690">
    <property type="entry name" value="DEAH_ATP_HELICASE"/>
    <property type="match status" value="1"/>
</dbReference>
<comment type="subcellular location">
    <subcellularLocation>
        <location evidence="1">Nucleus</location>
    </subcellularLocation>
</comment>
<gene>
    <name evidence="19" type="ORF">DAKH74_011700</name>
</gene>
<feature type="compositionally biased region" description="Polar residues" evidence="16">
    <location>
        <begin position="83"/>
        <end position="116"/>
    </location>
</feature>
<reference evidence="19 20" key="1">
    <citation type="journal article" date="2023" name="Elife">
        <title>Identification of key yeast species and microbe-microbe interactions impacting larval growth of Drosophila in the wild.</title>
        <authorList>
            <person name="Mure A."/>
            <person name="Sugiura Y."/>
            <person name="Maeda R."/>
            <person name="Honda K."/>
            <person name="Sakurai N."/>
            <person name="Takahashi Y."/>
            <person name="Watada M."/>
            <person name="Katoh T."/>
            <person name="Gotoh A."/>
            <person name="Gotoh Y."/>
            <person name="Taniguchi I."/>
            <person name="Nakamura K."/>
            <person name="Hayashi T."/>
            <person name="Katayama T."/>
            <person name="Uemura T."/>
            <person name="Hattori Y."/>
        </authorList>
    </citation>
    <scope>NUCLEOTIDE SEQUENCE [LARGE SCALE GENOMIC DNA]</scope>
    <source>
        <strain evidence="19 20">KH-74</strain>
    </source>
</reference>
<dbReference type="SUPFAM" id="SSF46785">
    <property type="entry name" value="Winged helix' DNA-binding domain"/>
    <property type="match status" value="1"/>
</dbReference>
<feature type="region of interest" description="Disordered" evidence="16">
    <location>
        <begin position="43"/>
        <end position="137"/>
    </location>
</feature>
<dbReference type="PROSITE" id="PS51194">
    <property type="entry name" value="HELICASE_CTER"/>
    <property type="match status" value="1"/>
</dbReference>
<dbReference type="InterPro" id="IPR011545">
    <property type="entry name" value="DEAD/DEAH_box_helicase_dom"/>
</dbReference>
<dbReference type="InterPro" id="IPR027417">
    <property type="entry name" value="P-loop_NTPase"/>
</dbReference>
<feature type="region of interest" description="Disordered" evidence="16">
    <location>
        <begin position="298"/>
        <end position="341"/>
    </location>
</feature>
<sequence length="1422" mass="161026">MVTKPSHNLRREHKWLHESNTIQRDRELVLSVLTAQISQKKLQRSATYAAGTSPVVSQVTDTSRRNSQQTQPGAMPSFERSARTSQSIIPTETQSFPSNRPSVQTLQQRSPLMQQTNSFSQNNNRQENNRFQNHTTQNSGLTAVPIQNYTTTPNIVERTAPNIPSSNDNLVRITNSKIIALQRRLIHSLKRQVELLSSKCVIMESTSLSEDAKKNKLNAEVNPGVQTAEKEISALESQLSALSATKSPISTNPSPPQITNTTQESPIPINTASTRSIEQVTPISRPLGERDEIVQILDDEDESNDEDDNEPTIIHENTTSVNQNNNDNVTSTGRALRTRHNVNYRIPERDEPFDYKIGRVDRTNSQDVEGTDNEDDFGSSILLSARAEEGLANDQLNDSDRDFIVDDSLVDEDADFTENSHAVVSHNSRAHTNDIEEIDDVELIMSSPIKDTHDTNNEINNTTNSPEVNRYNDQGGVPEISLIGDDPELIIERDQRGQTAKQISVLDSNLDFIINNDDMEMDSSDDSEGLSDSDLERFDDERENATQMSNMRAVDNELKIINERKLDDEEISKFKESMPLIKQEHIYKMTDSEQNAEELEDDFSFLEDLNNYKSNQQKTPPVLSNVQGQAKYPWTNEVMQKLHDVFKLPGFRPNQEEAVNATLSGRDTFVLMPTGGGKSLCYQLPAIINSGKTRGTTIVISPLISLMQDQVEHLLALNINASMFSSRGTPEERRQTFNLFITGLLDVIYISPEMISASEQCKRGIRKLYDDKKLARVVIDEAHCVSNWGHDFRPDYTELKIFKREYPDIPMMALTATANEQVRLDIEHNLALDNPVFLKQSFNRTNLYYSVKRKTKNIVNEICNEIKTKFNNQTGIIYCHSKRSCEQTSAQLQKAGISCAFYHAGMEPDDRMNVQRAWQTDKVRVICATVAFGMGIDKPDVRFVYHFTVPRTLEGYYQETGRAGRDGKYSYCTTYFSFRDIRTIQTMIQKDENLDRENRQKHLDKLQQVMSYCDNVSDCRRTLILSYFNEKFDPKMCHKNCDNCKHRENTESEEKDVTSTAITIAKMVGKIQNDKVTLIHCQDIFKGSRSSRVMQSGHGDLEEHGAGKDIPKSDVERIFFKLVSIGVLEEYSVMNNGGFATSYVRPGPKFHQLISNRLPVKMKFTVSPQGSRPNTRETSAGRPNSGSKSAKNSPAPNFTNAREHLRSFTYSGGNDHPNRSAGPITLTNNDSGRRPEELAELMHAYRKLSERSSELGNTITPPVNQFLPDFIIKKLANILPATQDEYLSIPGVSGTHKTKYRHFKSLIMELRKRRIKLNNSTNSIGLGDDIFDSQNSSLPDIQSSLPNTHSNMGTRSRYFKPSQDENRQRDMALQQLRASHSSTNVNWTSNQSSNGTSQYKKRSSNSNNFNKRKVQKTNYSKH</sequence>
<comment type="catalytic activity">
    <reaction evidence="14">
        <text>ATP + H2O = ADP + phosphate + H(+)</text>
        <dbReference type="Rhea" id="RHEA:13065"/>
        <dbReference type="ChEBI" id="CHEBI:15377"/>
        <dbReference type="ChEBI" id="CHEBI:15378"/>
        <dbReference type="ChEBI" id="CHEBI:30616"/>
        <dbReference type="ChEBI" id="CHEBI:43474"/>
        <dbReference type="ChEBI" id="CHEBI:456216"/>
    </reaction>
</comment>
<keyword evidence="20" id="KW-1185">Reference proteome</keyword>
<dbReference type="Pfam" id="PF11408">
    <property type="entry name" value="Helicase_Sgs1"/>
    <property type="match status" value="1"/>
</dbReference>
<dbReference type="InterPro" id="IPR004589">
    <property type="entry name" value="DNA_helicase_ATP-dep_RecQ"/>
</dbReference>
<evidence type="ECO:0000256" key="10">
    <source>
        <dbReference type="ARBA" id="ARBA00023235"/>
    </source>
</evidence>
<keyword evidence="7" id="KW-0067">ATP-binding</keyword>
<dbReference type="GO" id="GO:0000724">
    <property type="term" value="P:double-strand break repair via homologous recombination"/>
    <property type="evidence" value="ECO:0007669"/>
    <property type="project" value="UniProtKB-ARBA"/>
</dbReference>
<dbReference type="PANTHER" id="PTHR13710">
    <property type="entry name" value="DNA HELICASE RECQ FAMILY MEMBER"/>
    <property type="match status" value="1"/>
</dbReference>
<keyword evidence="9" id="KW-0234">DNA repair</keyword>
<feature type="region of interest" description="Disordered" evidence="16">
    <location>
        <begin position="1165"/>
        <end position="1232"/>
    </location>
</feature>
<dbReference type="GO" id="GO:0031422">
    <property type="term" value="C:RecQ family helicase-topoisomerase III complex"/>
    <property type="evidence" value="ECO:0007669"/>
    <property type="project" value="UniProtKB-ARBA"/>
</dbReference>
<dbReference type="FunFam" id="3.40.50.300:FF:000340">
    <property type="entry name" value="Bloom syndrome, RecQ helicase"/>
    <property type="match status" value="1"/>
</dbReference>
<name>A0AAV5RSJ6_MAUHU</name>
<dbReference type="GO" id="GO:0005737">
    <property type="term" value="C:cytoplasm"/>
    <property type="evidence" value="ECO:0007669"/>
    <property type="project" value="TreeGrafter"/>
</dbReference>
<evidence type="ECO:0000313" key="20">
    <source>
        <dbReference type="Proteomes" id="UP001377567"/>
    </source>
</evidence>
<keyword evidence="6 19" id="KW-0347">Helicase</keyword>
<evidence type="ECO:0000256" key="5">
    <source>
        <dbReference type="ARBA" id="ARBA00022801"/>
    </source>
</evidence>
<comment type="caution">
    <text evidence="19">The sequence shown here is derived from an EMBL/GenBank/DDBJ whole genome shotgun (WGS) entry which is preliminary data.</text>
</comment>
<feature type="compositionally biased region" description="Low complexity" evidence="16">
    <location>
        <begin position="317"/>
        <end position="332"/>
    </location>
</feature>
<dbReference type="InterPro" id="IPR014001">
    <property type="entry name" value="Helicase_ATP-bd"/>
</dbReference>
<evidence type="ECO:0000256" key="2">
    <source>
        <dbReference type="ARBA" id="ARBA00005446"/>
    </source>
</evidence>
<feature type="domain" description="Helicase ATP-binding" evidence="17">
    <location>
        <begin position="659"/>
        <end position="836"/>
    </location>
</feature>
<comment type="catalytic activity">
    <reaction evidence="12">
        <text>Couples ATP hydrolysis with the unwinding of duplex DNA by translocating in the 3'-5' direction.</text>
        <dbReference type="EC" id="5.6.2.4"/>
    </reaction>
</comment>
<dbReference type="GO" id="GO:0016787">
    <property type="term" value="F:hydrolase activity"/>
    <property type="evidence" value="ECO:0007669"/>
    <property type="project" value="UniProtKB-KW"/>
</dbReference>
<evidence type="ECO:0000256" key="11">
    <source>
        <dbReference type="ARBA" id="ARBA00023242"/>
    </source>
</evidence>
<dbReference type="InterPro" id="IPR001650">
    <property type="entry name" value="Helicase_C-like"/>
</dbReference>
<dbReference type="Pfam" id="PF00271">
    <property type="entry name" value="Helicase_C"/>
    <property type="match status" value="1"/>
</dbReference>
<dbReference type="InterPro" id="IPR002464">
    <property type="entry name" value="DNA/RNA_helicase_DEAH_CS"/>
</dbReference>
<feature type="compositionally biased region" description="Basic residues" evidence="16">
    <location>
        <begin position="1410"/>
        <end position="1422"/>
    </location>
</feature>
<dbReference type="Pfam" id="PF09382">
    <property type="entry name" value="RQC"/>
    <property type="match status" value="1"/>
</dbReference>
<comment type="similarity">
    <text evidence="2">Belongs to the helicase family. RecQ subfamily.</text>
</comment>
<dbReference type="FunFam" id="1.10.10.10:FF:000495">
    <property type="entry name" value="RecQ family helicase MusN"/>
    <property type="match status" value="1"/>
</dbReference>
<evidence type="ECO:0000256" key="6">
    <source>
        <dbReference type="ARBA" id="ARBA00022806"/>
    </source>
</evidence>
<feature type="coiled-coil region" evidence="15">
    <location>
        <begin position="582"/>
        <end position="609"/>
    </location>
</feature>
<evidence type="ECO:0000313" key="19">
    <source>
        <dbReference type="EMBL" id="GMM54554.1"/>
    </source>
</evidence>
<evidence type="ECO:0000256" key="4">
    <source>
        <dbReference type="ARBA" id="ARBA00022763"/>
    </source>
</evidence>
<dbReference type="GO" id="GO:0003677">
    <property type="term" value="F:DNA binding"/>
    <property type="evidence" value="ECO:0007669"/>
    <property type="project" value="UniProtKB-KW"/>
</dbReference>
<dbReference type="InterPro" id="IPR036390">
    <property type="entry name" value="WH_DNA-bd_sf"/>
</dbReference>
<dbReference type="InterPro" id="IPR010997">
    <property type="entry name" value="HRDC-like_sf"/>
</dbReference>
<keyword evidence="11" id="KW-0539">Nucleus</keyword>
<dbReference type="GO" id="GO:0031573">
    <property type="term" value="P:mitotic intra-S DNA damage checkpoint signaling"/>
    <property type="evidence" value="ECO:0007669"/>
    <property type="project" value="UniProtKB-ARBA"/>
</dbReference>
<dbReference type="SUPFAM" id="SSF52540">
    <property type="entry name" value="P-loop containing nucleoside triphosphate hydrolases"/>
    <property type="match status" value="1"/>
</dbReference>
<dbReference type="Gene3D" id="1.10.150.80">
    <property type="entry name" value="HRDC domain"/>
    <property type="match status" value="1"/>
</dbReference>
<keyword evidence="5" id="KW-0378">Hydrolase</keyword>
<dbReference type="GO" id="GO:0043138">
    <property type="term" value="F:3'-5' DNA helicase activity"/>
    <property type="evidence" value="ECO:0007669"/>
    <property type="project" value="UniProtKB-EC"/>
</dbReference>
<evidence type="ECO:0000256" key="7">
    <source>
        <dbReference type="ARBA" id="ARBA00022840"/>
    </source>
</evidence>
<evidence type="ECO:0000256" key="1">
    <source>
        <dbReference type="ARBA" id="ARBA00004123"/>
    </source>
</evidence>
<dbReference type="GO" id="GO:0006312">
    <property type="term" value="P:mitotic recombination"/>
    <property type="evidence" value="ECO:0007669"/>
    <property type="project" value="UniProtKB-ARBA"/>
</dbReference>
<dbReference type="PANTHER" id="PTHR13710:SF153">
    <property type="entry name" value="RECQ-LIKE DNA HELICASE BLM"/>
    <property type="match status" value="1"/>
</dbReference>